<sequence length="439" mass="48116">MSQLFLVFILVISGLVSTHTSPTGSTSRLGGKCTVDADCLYSKEKCDTTSQKCVCADGYYSEDNQCKAVLGGICANDEDCSPVTERCDLSNKKCVCADRYYPENNRCKGGVGEICETDRDCFTRTERCDARTMKCICAEGYYPEGYECKAEEHYKSILILFDLGLGGSCAADVDCLIKKEKCDSYSHKCICADGYFAQGDQCRAAILGITCTTNNDCHGINNSRCINSKCSCPEGYKGSDDMKQCLLRKLGDAWLGGICYTNEDCLFGTEECDTSMIRCVCAQGYFPQGDQCKAGFGGRCDADEDCLFGTEKCDSYSQKCICADGYFPQGDQCRADPFFCLSHENCKNNVTHWCNDAHICSCREGYEARGNDCAAPLNEPCLPDEGCIDPEADCSNFYCKCRSGLEPSGGRCIDHHGTHIHLEARGNGEISVELDIEEN</sequence>
<protein>
    <recommendedName>
        <fullName evidence="2">EGF-like domain-containing protein</fullName>
    </recommendedName>
</protein>
<feature type="domain" description="EGF-like" evidence="2">
    <location>
        <begin position="32"/>
        <end position="67"/>
    </location>
</feature>
<keyword evidence="1" id="KW-0732">Signal</keyword>
<dbReference type="PANTHER" id="PTHR39069:SF8">
    <property type="entry name" value="FI17111P1"/>
    <property type="match status" value="1"/>
</dbReference>
<evidence type="ECO:0000313" key="4">
    <source>
        <dbReference type="Proteomes" id="UP000792457"/>
    </source>
</evidence>
<evidence type="ECO:0000313" key="3">
    <source>
        <dbReference type="EMBL" id="KAG8237369.1"/>
    </source>
</evidence>
<evidence type="ECO:0000259" key="2">
    <source>
        <dbReference type="SMART" id="SM00181"/>
    </source>
</evidence>
<feature type="signal peptide" evidence="1">
    <location>
        <begin position="1"/>
        <end position="18"/>
    </location>
</feature>
<gene>
    <name evidence="3" type="ORF">J437_LFUL017438</name>
</gene>
<feature type="chain" id="PRO_5035442675" description="EGF-like domain-containing protein" evidence="1">
    <location>
        <begin position="19"/>
        <end position="439"/>
    </location>
</feature>
<organism evidence="3 4">
    <name type="scientific">Ladona fulva</name>
    <name type="common">Scarce chaser dragonfly</name>
    <name type="synonym">Libellula fulva</name>
    <dbReference type="NCBI Taxonomy" id="123851"/>
    <lineage>
        <taxon>Eukaryota</taxon>
        <taxon>Metazoa</taxon>
        <taxon>Ecdysozoa</taxon>
        <taxon>Arthropoda</taxon>
        <taxon>Hexapoda</taxon>
        <taxon>Insecta</taxon>
        <taxon>Pterygota</taxon>
        <taxon>Palaeoptera</taxon>
        <taxon>Odonata</taxon>
        <taxon>Epiprocta</taxon>
        <taxon>Anisoptera</taxon>
        <taxon>Libelluloidea</taxon>
        <taxon>Libellulidae</taxon>
        <taxon>Ladona</taxon>
    </lineage>
</organism>
<keyword evidence="4" id="KW-1185">Reference proteome</keyword>
<feature type="domain" description="EGF-like" evidence="2">
    <location>
        <begin position="168"/>
        <end position="203"/>
    </location>
</feature>
<dbReference type="AlphaFoldDB" id="A0A8K0KLA8"/>
<evidence type="ECO:0000256" key="1">
    <source>
        <dbReference type="SAM" id="SignalP"/>
    </source>
</evidence>
<name>A0A8K0KLA8_LADFU</name>
<comment type="caution">
    <text evidence="3">The sequence shown here is derived from an EMBL/GenBank/DDBJ whole genome shotgun (WGS) entry which is preliminary data.</text>
</comment>
<feature type="domain" description="EGF-like" evidence="2">
    <location>
        <begin position="210"/>
        <end position="246"/>
    </location>
</feature>
<dbReference type="EMBL" id="KZ309162">
    <property type="protein sequence ID" value="KAG8237369.1"/>
    <property type="molecule type" value="Genomic_DNA"/>
</dbReference>
<feature type="domain" description="EGF-like" evidence="2">
    <location>
        <begin position="299"/>
        <end position="334"/>
    </location>
</feature>
<dbReference type="OrthoDB" id="5912242at2759"/>
<dbReference type="PANTHER" id="PTHR39069">
    <property type="entry name" value="ECDYSONE-INDUCIBLE GENE E1, ISOFORM A"/>
    <property type="match status" value="1"/>
</dbReference>
<dbReference type="InterPro" id="IPR000742">
    <property type="entry name" value="EGF"/>
</dbReference>
<feature type="domain" description="EGF-like" evidence="2">
    <location>
        <begin position="339"/>
        <end position="374"/>
    </location>
</feature>
<feature type="domain" description="EGF-like" evidence="2">
    <location>
        <begin position="114"/>
        <end position="149"/>
    </location>
</feature>
<dbReference type="Proteomes" id="UP000792457">
    <property type="component" value="Unassembled WGS sequence"/>
</dbReference>
<feature type="domain" description="EGF-like" evidence="2">
    <location>
        <begin position="380"/>
        <end position="413"/>
    </location>
</feature>
<dbReference type="SMART" id="SM00181">
    <property type="entry name" value="EGF"/>
    <property type="match status" value="8"/>
</dbReference>
<reference evidence="3" key="1">
    <citation type="submission" date="2013-04" db="EMBL/GenBank/DDBJ databases">
        <authorList>
            <person name="Qu J."/>
            <person name="Murali S.C."/>
            <person name="Bandaranaike D."/>
            <person name="Bellair M."/>
            <person name="Blankenburg K."/>
            <person name="Chao H."/>
            <person name="Dinh H."/>
            <person name="Doddapaneni H."/>
            <person name="Downs B."/>
            <person name="Dugan-Rocha S."/>
            <person name="Elkadiri S."/>
            <person name="Gnanaolivu R.D."/>
            <person name="Hernandez B."/>
            <person name="Javaid M."/>
            <person name="Jayaseelan J.C."/>
            <person name="Lee S."/>
            <person name="Li M."/>
            <person name="Ming W."/>
            <person name="Munidasa M."/>
            <person name="Muniz J."/>
            <person name="Nguyen L."/>
            <person name="Ongeri F."/>
            <person name="Osuji N."/>
            <person name="Pu L.-L."/>
            <person name="Puazo M."/>
            <person name="Qu C."/>
            <person name="Quiroz J."/>
            <person name="Raj R."/>
            <person name="Weissenberger G."/>
            <person name="Xin Y."/>
            <person name="Zou X."/>
            <person name="Han Y."/>
            <person name="Richards S."/>
            <person name="Worley K."/>
            <person name="Muzny D."/>
            <person name="Gibbs R."/>
        </authorList>
    </citation>
    <scope>NUCLEOTIDE SEQUENCE</scope>
    <source>
        <strain evidence="3">Sampled in the wild</strain>
    </source>
</reference>
<feature type="domain" description="EGF-like" evidence="2">
    <location>
        <begin position="258"/>
        <end position="293"/>
    </location>
</feature>
<proteinExistence type="predicted"/>
<reference evidence="3" key="2">
    <citation type="submission" date="2017-10" db="EMBL/GenBank/DDBJ databases">
        <title>Ladona fulva Genome sequencing and assembly.</title>
        <authorList>
            <person name="Murali S."/>
            <person name="Richards S."/>
            <person name="Bandaranaike D."/>
            <person name="Bellair M."/>
            <person name="Blankenburg K."/>
            <person name="Chao H."/>
            <person name="Dinh H."/>
            <person name="Doddapaneni H."/>
            <person name="Dugan-Rocha S."/>
            <person name="Elkadiri S."/>
            <person name="Gnanaolivu R."/>
            <person name="Hernandez B."/>
            <person name="Skinner E."/>
            <person name="Javaid M."/>
            <person name="Lee S."/>
            <person name="Li M."/>
            <person name="Ming W."/>
            <person name="Munidasa M."/>
            <person name="Muniz J."/>
            <person name="Nguyen L."/>
            <person name="Hughes D."/>
            <person name="Osuji N."/>
            <person name="Pu L.-L."/>
            <person name="Puazo M."/>
            <person name="Qu C."/>
            <person name="Quiroz J."/>
            <person name="Raj R."/>
            <person name="Weissenberger G."/>
            <person name="Xin Y."/>
            <person name="Zou X."/>
            <person name="Han Y."/>
            <person name="Worley K."/>
            <person name="Muzny D."/>
            <person name="Gibbs R."/>
        </authorList>
    </citation>
    <scope>NUCLEOTIDE SEQUENCE</scope>
    <source>
        <strain evidence="3">Sampled in the wild</strain>
    </source>
</reference>
<accession>A0A8K0KLA8</accession>